<proteinExistence type="predicted"/>
<protein>
    <recommendedName>
        <fullName evidence="3">UBC core domain-containing protein</fullName>
    </recommendedName>
</protein>
<sequence>MMENHRPASVCKRKRSRSGSREGSGSCSGKRWRPTQVRRGEGVRNIRVKKDLEELRSSVEGAVVKVKEDYSSATLKISVRMGSLGGHEFYLAATFPDYYPHSPPTISITHTSSPSLLSSVSVPHISLPPAEDPQSLTCELQGLLAEGGGAVKAQWNPTCDIRKIYELAVKCLEAL</sequence>
<evidence type="ECO:0008006" key="3">
    <source>
        <dbReference type="Google" id="ProtNLM"/>
    </source>
</evidence>
<dbReference type="InterPro" id="IPR016135">
    <property type="entry name" value="UBQ-conjugating_enzyme/RWD"/>
</dbReference>
<dbReference type="AlphaFoldDB" id="A0A7S1JUS9"/>
<dbReference type="EMBL" id="HBGB01016035">
    <property type="protein sequence ID" value="CAD9054218.1"/>
    <property type="molecule type" value="Transcribed_RNA"/>
</dbReference>
<organism evidence="2">
    <name type="scientific">Vitrella brassicaformis</name>
    <dbReference type="NCBI Taxonomy" id="1169539"/>
    <lineage>
        <taxon>Eukaryota</taxon>
        <taxon>Sar</taxon>
        <taxon>Alveolata</taxon>
        <taxon>Colpodellida</taxon>
        <taxon>Vitrellaceae</taxon>
        <taxon>Vitrella</taxon>
    </lineage>
</organism>
<reference evidence="2" key="1">
    <citation type="submission" date="2021-01" db="EMBL/GenBank/DDBJ databases">
        <authorList>
            <person name="Corre E."/>
            <person name="Pelletier E."/>
            <person name="Niang G."/>
            <person name="Scheremetjew M."/>
            <person name="Finn R."/>
            <person name="Kale V."/>
            <person name="Holt S."/>
            <person name="Cochrane G."/>
            <person name="Meng A."/>
            <person name="Brown T."/>
            <person name="Cohen L."/>
        </authorList>
    </citation>
    <scope>NUCLEOTIDE SEQUENCE</scope>
    <source>
        <strain evidence="2">CCMP3346</strain>
    </source>
</reference>
<evidence type="ECO:0000256" key="1">
    <source>
        <dbReference type="SAM" id="MobiDB-lite"/>
    </source>
</evidence>
<gene>
    <name evidence="2" type="ORF">VBRA1451_LOCUS9283</name>
</gene>
<name>A0A7S1JUS9_9ALVE</name>
<feature type="region of interest" description="Disordered" evidence="1">
    <location>
        <begin position="1"/>
        <end position="41"/>
    </location>
</feature>
<evidence type="ECO:0000313" key="2">
    <source>
        <dbReference type="EMBL" id="CAD9054218.1"/>
    </source>
</evidence>
<dbReference type="Gene3D" id="3.10.110.10">
    <property type="entry name" value="Ubiquitin Conjugating Enzyme"/>
    <property type="match status" value="1"/>
</dbReference>
<dbReference type="SUPFAM" id="SSF54495">
    <property type="entry name" value="UBC-like"/>
    <property type="match status" value="1"/>
</dbReference>
<accession>A0A7S1JUS9</accession>